<dbReference type="Proteomes" id="UP000176422">
    <property type="component" value="Unassembled WGS sequence"/>
</dbReference>
<comment type="caution">
    <text evidence="1">The sequence shown here is derived from an EMBL/GenBank/DDBJ whole genome shotgun (WGS) entry which is preliminary data.</text>
</comment>
<gene>
    <name evidence="1" type="ORF">A2372_02365</name>
</gene>
<dbReference type="AlphaFoldDB" id="A0A1F8DXM2"/>
<evidence type="ECO:0000313" key="2">
    <source>
        <dbReference type="Proteomes" id="UP000176422"/>
    </source>
</evidence>
<dbReference type="EMBL" id="MGIT01000001">
    <property type="protein sequence ID" value="OGM93226.1"/>
    <property type="molecule type" value="Genomic_DNA"/>
</dbReference>
<proteinExistence type="predicted"/>
<reference evidence="1 2" key="1">
    <citation type="journal article" date="2016" name="Nat. Commun.">
        <title>Thousands of microbial genomes shed light on interconnected biogeochemical processes in an aquifer system.</title>
        <authorList>
            <person name="Anantharaman K."/>
            <person name="Brown C.T."/>
            <person name="Hug L.A."/>
            <person name="Sharon I."/>
            <person name="Castelle C.J."/>
            <person name="Probst A.J."/>
            <person name="Thomas B.C."/>
            <person name="Singh A."/>
            <person name="Wilkins M.J."/>
            <person name="Karaoz U."/>
            <person name="Brodie E.L."/>
            <person name="Williams K.H."/>
            <person name="Hubbard S.S."/>
            <person name="Banfield J.F."/>
        </authorList>
    </citation>
    <scope>NUCLEOTIDE SEQUENCE [LARGE SCALE GENOMIC DNA]</scope>
</reference>
<accession>A0A1F8DXM2</accession>
<evidence type="ECO:0000313" key="1">
    <source>
        <dbReference type="EMBL" id="OGM93226.1"/>
    </source>
</evidence>
<sequence>MQNKLTQIVEEAIQKRIALLVDIITTGNEGSAALAAVQLAFIGTKESADALMQLIEKKVSPMCQEDLIAGLAICSPLRDQYKERLLQIKHHERHTKSMYSEAKAYDQNLFTTPLWQEIADACASEFIRELHAISDPAVGD</sequence>
<organism evidence="1 2">
    <name type="scientific">Candidatus Wolfebacteria bacterium RIFOXYB1_FULL_54_12</name>
    <dbReference type="NCBI Taxonomy" id="1802559"/>
    <lineage>
        <taxon>Bacteria</taxon>
        <taxon>Candidatus Wolfeibacteriota</taxon>
    </lineage>
</organism>
<name>A0A1F8DXM2_9BACT</name>
<protein>
    <submittedName>
        <fullName evidence="1">Uncharacterized protein</fullName>
    </submittedName>
</protein>